<dbReference type="GO" id="GO:0003676">
    <property type="term" value="F:nucleic acid binding"/>
    <property type="evidence" value="ECO:0007669"/>
    <property type="project" value="InterPro"/>
</dbReference>
<name>A0AAV0R0C0_9ROSI</name>
<evidence type="ECO:0000313" key="2">
    <source>
        <dbReference type="EMBL" id="CAI0551170.1"/>
    </source>
</evidence>
<evidence type="ECO:0000313" key="4">
    <source>
        <dbReference type="Proteomes" id="UP001154282"/>
    </source>
</evidence>
<dbReference type="AlphaFoldDB" id="A0AAV0R0C0"/>
<proteinExistence type="predicted"/>
<dbReference type="Pfam" id="PF13456">
    <property type="entry name" value="RVT_3"/>
    <property type="match status" value="1"/>
</dbReference>
<dbReference type="InterPro" id="IPR002156">
    <property type="entry name" value="RNaseH_domain"/>
</dbReference>
<accession>A0AAV0R0C0</accession>
<protein>
    <recommendedName>
        <fullName evidence="1">RNase H type-1 domain-containing protein</fullName>
    </recommendedName>
</protein>
<organism evidence="2 4">
    <name type="scientific">Linum tenue</name>
    <dbReference type="NCBI Taxonomy" id="586396"/>
    <lineage>
        <taxon>Eukaryota</taxon>
        <taxon>Viridiplantae</taxon>
        <taxon>Streptophyta</taxon>
        <taxon>Embryophyta</taxon>
        <taxon>Tracheophyta</taxon>
        <taxon>Spermatophyta</taxon>
        <taxon>Magnoliopsida</taxon>
        <taxon>eudicotyledons</taxon>
        <taxon>Gunneridae</taxon>
        <taxon>Pentapetalae</taxon>
        <taxon>rosids</taxon>
        <taxon>fabids</taxon>
        <taxon>Malpighiales</taxon>
        <taxon>Linaceae</taxon>
        <taxon>Linum</taxon>
    </lineage>
</organism>
<dbReference type="GO" id="GO:0004523">
    <property type="term" value="F:RNA-DNA hybrid ribonuclease activity"/>
    <property type="evidence" value="ECO:0007669"/>
    <property type="project" value="InterPro"/>
</dbReference>
<feature type="domain" description="RNase H type-1" evidence="1">
    <location>
        <begin position="5"/>
        <end position="43"/>
    </location>
</feature>
<dbReference type="EMBL" id="CAMGYJ010000010">
    <property type="protein sequence ID" value="CAI0551368.1"/>
    <property type="molecule type" value="Genomic_DNA"/>
</dbReference>
<comment type="caution">
    <text evidence="2">The sequence shown here is derived from an EMBL/GenBank/DDBJ whole genome shotgun (WGS) entry which is preliminary data.</text>
</comment>
<sequence length="81" mass="9309">MGRKRKLAAADLAKVRRMIQRNWEVRIEHIYREGNVVADFLASTGHALQVGSHPILVPDQRLQHWLLFDLVGSQTSRLISH</sequence>
<reference evidence="2" key="1">
    <citation type="submission" date="2022-08" db="EMBL/GenBank/DDBJ databases">
        <authorList>
            <person name="Gutierrez-Valencia J."/>
        </authorList>
    </citation>
    <scope>NUCLEOTIDE SEQUENCE</scope>
</reference>
<evidence type="ECO:0000313" key="3">
    <source>
        <dbReference type="EMBL" id="CAI0551368.1"/>
    </source>
</evidence>
<gene>
    <name evidence="2" type="ORF">LITE_LOCUS45845</name>
    <name evidence="3" type="ORF">LITE_LOCUS45939</name>
</gene>
<keyword evidence="4" id="KW-1185">Reference proteome</keyword>
<evidence type="ECO:0000259" key="1">
    <source>
        <dbReference type="Pfam" id="PF13456"/>
    </source>
</evidence>
<dbReference type="Proteomes" id="UP001154282">
    <property type="component" value="Unassembled WGS sequence"/>
</dbReference>
<dbReference type="EMBL" id="CAMGYJ010000010">
    <property type="protein sequence ID" value="CAI0551170.1"/>
    <property type="molecule type" value="Genomic_DNA"/>
</dbReference>